<comment type="caution">
    <text evidence="2">The sequence shown here is derived from an EMBL/GenBank/DDBJ whole genome shotgun (WGS) entry which is preliminary data.</text>
</comment>
<dbReference type="Proteomes" id="UP001205105">
    <property type="component" value="Unassembled WGS sequence"/>
</dbReference>
<evidence type="ECO:0000256" key="1">
    <source>
        <dbReference type="SAM" id="MobiDB-lite"/>
    </source>
</evidence>
<protein>
    <submittedName>
        <fullName evidence="2">Uncharacterized protein</fullName>
    </submittedName>
</protein>
<reference evidence="2" key="1">
    <citation type="submission" date="2020-11" db="EMBL/GenBank/DDBJ databases">
        <title>Chlorella ohadii genome sequencing and assembly.</title>
        <authorList>
            <person name="Murik O."/>
            <person name="Treves H."/>
            <person name="Kedem I."/>
            <person name="Shotland Y."/>
            <person name="Kaplan A."/>
        </authorList>
    </citation>
    <scope>NUCLEOTIDE SEQUENCE</scope>
    <source>
        <strain evidence="2">1</strain>
    </source>
</reference>
<gene>
    <name evidence="2" type="ORF">COHA_004575</name>
</gene>
<evidence type="ECO:0000313" key="3">
    <source>
        <dbReference type="Proteomes" id="UP001205105"/>
    </source>
</evidence>
<accession>A0AAD5DSL4</accession>
<evidence type="ECO:0000313" key="2">
    <source>
        <dbReference type="EMBL" id="KAI7841708.1"/>
    </source>
</evidence>
<proteinExistence type="predicted"/>
<sequence>MVQLPVGEDFQPTHYFCSKEFTQAHPHAQGTSCENLVALAGPLEQPQMAAPRVQQPAAGGPKPARSDPLEASLASPQGSASLDQYAPMLPSDPVQQLPLLPAPHTAATSRVAAWLLQHESEEATSANDAAGLSVPVEAAVPGQDDCDSGDDCADLALLHLHDSLDEAATEAARAGEDCDGYRPTSYYESQRRSLDGFMSQPVQHGDALNNFLAALY</sequence>
<feature type="region of interest" description="Disordered" evidence="1">
    <location>
        <begin position="48"/>
        <end position="81"/>
    </location>
</feature>
<name>A0AAD5DSL4_9CHLO</name>
<organism evidence="2 3">
    <name type="scientific">Chlorella ohadii</name>
    <dbReference type="NCBI Taxonomy" id="2649997"/>
    <lineage>
        <taxon>Eukaryota</taxon>
        <taxon>Viridiplantae</taxon>
        <taxon>Chlorophyta</taxon>
        <taxon>core chlorophytes</taxon>
        <taxon>Trebouxiophyceae</taxon>
        <taxon>Chlorellales</taxon>
        <taxon>Chlorellaceae</taxon>
        <taxon>Chlorella clade</taxon>
        <taxon>Chlorella</taxon>
    </lineage>
</organism>
<dbReference type="EMBL" id="JADXDR010000060">
    <property type="protein sequence ID" value="KAI7841708.1"/>
    <property type="molecule type" value="Genomic_DNA"/>
</dbReference>
<keyword evidence="3" id="KW-1185">Reference proteome</keyword>
<dbReference type="AlphaFoldDB" id="A0AAD5DSL4"/>